<sequence length="314" mass="32998">MIRTSKVKRLTPSVRGVARFIPEKYKMVDSRETDQRLYFKVNRLTPSFKGVARFIPEKFKMVDSRETYLRPYLNKAALVLALAGLIATAACQNDENNSAAPTENATNTDANGGTAATPGNTGSDTTNGNSAAVNNGATGQSGAAGGGTDTSGGTTAGSAGGGTNGAEGQADTGKQVKELLALAEQGKVPGIEFAAHTGMIDEVEKAWGKSDHEEFVGKGMYATYSAKNAVFGYNKGSQIFDVRSDDPSLQSLTLAQIEAAIGKADDQTKNGDDDIYVYKAGEDFQLKFIIPKSTGTVDHISVYAPKDAVNNMAG</sequence>
<dbReference type="InterPro" id="IPR025453">
    <property type="entry name" value="DUF4309"/>
</dbReference>
<feature type="region of interest" description="Disordered" evidence="1">
    <location>
        <begin position="96"/>
        <end position="170"/>
    </location>
</feature>
<organism evidence="2 3">
    <name type="scientific">Paenibacillus aurantiacus</name>
    <dbReference type="NCBI Taxonomy" id="1936118"/>
    <lineage>
        <taxon>Bacteria</taxon>
        <taxon>Bacillati</taxon>
        <taxon>Bacillota</taxon>
        <taxon>Bacilli</taxon>
        <taxon>Bacillales</taxon>
        <taxon>Paenibacillaceae</taxon>
        <taxon>Paenibacillus</taxon>
    </lineage>
</organism>
<evidence type="ECO:0000313" key="3">
    <source>
        <dbReference type="Proteomes" id="UP001589747"/>
    </source>
</evidence>
<feature type="compositionally biased region" description="Polar residues" evidence="1">
    <location>
        <begin position="123"/>
        <end position="133"/>
    </location>
</feature>
<feature type="compositionally biased region" description="Gly residues" evidence="1">
    <location>
        <begin position="142"/>
        <end position="165"/>
    </location>
</feature>
<dbReference type="EMBL" id="JBHMDO010000047">
    <property type="protein sequence ID" value="MFB9330169.1"/>
    <property type="molecule type" value="Genomic_DNA"/>
</dbReference>
<proteinExistence type="predicted"/>
<accession>A0ABV5KY93</accession>
<dbReference type="Proteomes" id="UP001589747">
    <property type="component" value="Unassembled WGS sequence"/>
</dbReference>
<evidence type="ECO:0000256" key="1">
    <source>
        <dbReference type="SAM" id="MobiDB-lite"/>
    </source>
</evidence>
<reference evidence="2 3" key="1">
    <citation type="submission" date="2024-09" db="EMBL/GenBank/DDBJ databases">
        <authorList>
            <person name="Sun Q."/>
            <person name="Mori K."/>
        </authorList>
    </citation>
    <scope>NUCLEOTIDE SEQUENCE [LARGE SCALE GENOMIC DNA]</scope>
    <source>
        <strain evidence="2 3">TISTR 2452</strain>
    </source>
</reference>
<dbReference type="Pfam" id="PF14172">
    <property type="entry name" value="DUF4309"/>
    <property type="match status" value="1"/>
</dbReference>
<protein>
    <submittedName>
        <fullName evidence="2">YjgB family protein</fullName>
    </submittedName>
</protein>
<keyword evidence="3" id="KW-1185">Reference proteome</keyword>
<name>A0ABV5KY93_9BACL</name>
<feature type="compositionally biased region" description="Low complexity" evidence="1">
    <location>
        <begin position="102"/>
        <end position="122"/>
    </location>
</feature>
<evidence type="ECO:0000313" key="2">
    <source>
        <dbReference type="EMBL" id="MFB9330169.1"/>
    </source>
</evidence>
<gene>
    <name evidence="2" type="ORF">ACFFSY_29855</name>
</gene>
<dbReference type="RefSeq" id="WP_377501111.1">
    <property type="nucleotide sequence ID" value="NZ_JBHMDO010000047.1"/>
</dbReference>
<comment type="caution">
    <text evidence="2">The sequence shown here is derived from an EMBL/GenBank/DDBJ whole genome shotgun (WGS) entry which is preliminary data.</text>
</comment>